<dbReference type="EMBL" id="OU892280">
    <property type="protein sequence ID" value="CAG9767335.1"/>
    <property type="molecule type" value="Genomic_DNA"/>
</dbReference>
<evidence type="ECO:0000256" key="3">
    <source>
        <dbReference type="ARBA" id="ARBA00022679"/>
    </source>
</evidence>
<comment type="catalytic activity">
    <reaction evidence="5">
        <text>glucuronate acceptor + UDP-alpha-D-glucuronate = acceptor beta-D-glucuronoside + UDP + H(+)</text>
        <dbReference type="Rhea" id="RHEA:21032"/>
        <dbReference type="ChEBI" id="CHEBI:15378"/>
        <dbReference type="ChEBI" id="CHEBI:58052"/>
        <dbReference type="ChEBI" id="CHEBI:58223"/>
        <dbReference type="ChEBI" id="CHEBI:132367"/>
        <dbReference type="ChEBI" id="CHEBI:132368"/>
        <dbReference type="EC" id="2.4.1.17"/>
    </reaction>
</comment>
<feature type="chain" id="PRO_5040535430" description="UDP-glucuronosyltransferase" evidence="5">
    <location>
        <begin position="22"/>
        <end position="517"/>
    </location>
</feature>
<keyword evidence="5" id="KW-0732">Signal</keyword>
<accession>A0A9N9MUI3</accession>
<dbReference type="AlphaFoldDB" id="A0A9N9MUI3"/>
<dbReference type="Pfam" id="PF00201">
    <property type="entry name" value="UDPGT"/>
    <property type="match status" value="1"/>
</dbReference>
<dbReference type="Proteomes" id="UP001152799">
    <property type="component" value="Chromosome 4"/>
</dbReference>
<dbReference type="PROSITE" id="PS00375">
    <property type="entry name" value="UDPGT"/>
    <property type="match status" value="1"/>
</dbReference>
<dbReference type="Gene3D" id="3.40.50.2000">
    <property type="entry name" value="Glycogen Phosphorylase B"/>
    <property type="match status" value="1"/>
</dbReference>
<comment type="similarity">
    <text evidence="1 4">Belongs to the UDP-glycosyltransferase family.</text>
</comment>
<evidence type="ECO:0000313" key="6">
    <source>
        <dbReference type="EMBL" id="CAG9767335.1"/>
    </source>
</evidence>
<gene>
    <name evidence="6" type="ORF">CEUTPL_LOCUS7900</name>
</gene>
<dbReference type="InterPro" id="IPR035595">
    <property type="entry name" value="UDP_glycos_trans_CS"/>
</dbReference>
<evidence type="ECO:0000256" key="5">
    <source>
        <dbReference type="RuleBase" id="RU362059"/>
    </source>
</evidence>
<proteinExistence type="inferred from homology"/>
<keyword evidence="5" id="KW-0812">Transmembrane</keyword>
<feature type="transmembrane region" description="Helical" evidence="5">
    <location>
        <begin position="473"/>
        <end position="496"/>
    </location>
</feature>
<evidence type="ECO:0000313" key="7">
    <source>
        <dbReference type="Proteomes" id="UP001152799"/>
    </source>
</evidence>
<sequence>MVVVLQILFICSLSSWQYSNGAKILGIFSLPARSHYSLAEKLMKGFARVGHDITMVAPYPTENLPKNVTWEDIIVEGVVEKHKANMVGLMLKDSHRSAMEKLIIYQHTVLNHVNQTLFSFKVKALLSPTNKFDIVIIAMLYNEAHKYYAHYFECPLIVLGSMGATPFLNNIVSNPSPPSYVQYYLGAEDFSFDNFWHRFSNFFDYIFDFLVDYFYIRPVQNKLLQRAFPGAPPVDEIPTSLVFINSHESFMEPVPLVPNMIPIGGYHVEQPKQLPKDLKQFLDGATNGAIYFSMGSNLNVNQMEKKQIFFNVFGKLKEIRVLCKYADENFSNMSRNVLVKSWMPQNDILAHPNIKLFITHGGQLSTIESVYHAVPILAIPVFGDQFRNAKRAAKLGFGLEIGYNNERFNEETLLNYIEELLANPKYKENAKERSAIFHDRPLKPMENAVFWLEHVLRHKGADHLKVSGIDLPLYKYLMLDVVGSLILLILVFLYSVRLVFEMVMRLFTCSRKKEKEN</sequence>
<dbReference type="InterPro" id="IPR002213">
    <property type="entry name" value="UDP_glucos_trans"/>
</dbReference>
<evidence type="ECO:0000256" key="2">
    <source>
        <dbReference type="ARBA" id="ARBA00022676"/>
    </source>
</evidence>
<protein>
    <recommendedName>
        <fullName evidence="5">UDP-glucuronosyltransferase</fullName>
        <ecNumber evidence="5">2.4.1.17</ecNumber>
    </recommendedName>
</protein>
<dbReference type="PANTHER" id="PTHR48043">
    <property type="entry name" value="EG:EG0003.4 PROTEIN-RELATED"/>
    <property type="match status" value="1"/>
</dbReference>
<dbReference type="InterPro" id="IPR050271">
    <property type="entry name" value="UDP-glycosyltransferase"/>
</dbReference>
<dbReference type="PANTHER" id="PTHR48043:SF159">
    <property type="entry name" value="EG:EG0003.4 PROTEIN-RELATED"/>
    <property type="match status" value="1"/>
</dbReference>
<keyword evidence="2 4" id="KW-0328">Glycosyltransferase</keyword>
<name>A0A9N9MUI3_9CUCU</name>
<dbReference type="FunFam" id="3.40.50.2000:FF:000050">
    <property type="entry name" value="UDP-glucuronosyltransferase"/>
    <property type="match status" value="1"/>
</dbReference>
<dbReference type="OrthoDB" id="5835829at2759"/>
<dbReference type="SUPFAM" id="SSF53756">
    <property type="entry name" value="UDP-Glycosyltransferase/glycogen phosphorylase"/>
    <property type="match status" value="1"/>
</dbReference>
<keyword evidence="3 4" id="KW-0808">Transferase</keyword>
<feature type="signal peptide" evidence="5">
    <location>
        <begin position="1"/>
        <end position="21"/>
    </location>
</feature>
<dbReference type="CDD" id="cd03784">
    <property type="entry name" value="GT1_Gtf-like"/>
    <property type="match status" value="1"/>
</dbReference>
<evidence type="ECO:0000256" key="1">
    <source>
        <dbReference type="ARBA" id="ARBA00009995"/>
    </source>
</evidence>
<evidence type="ECO:0000256" key="4">
    <source>
        <dbReference type="RuleBase" id="RU003718"/>
    </source>
</evidence>
<dbReference type="GO" id="GO:0015020">
    <property type="term" value="F:glucuronosyltransferase activity"/>
    <property type="evidence" value="ECO:0007669"/>
    <property type="project" value="UniProtKB-EC"/>
</dbReference>
<comment type="subcellular location">
    <subcellularLocation>
        <location evidence="5">Membrane</location>
        <topology evidence="5">Single-pass membrane protein</topology>
    </subcellularLocation>
</comment>
<keyword evidence="5" id="KW-0472">Membrane</keyword>
<organism evidence="6 7">
    <name type="scientific">Ceutorhynchus assimilis</name>
    <name type="common">cabbage seed weevil</name>
    <dbReference type="NCBI Taxonomy" id="467358"/>
    <lineage>
        <taxon>Eukaryota</taxon>
        <taxon>Metazoa</taxon>
        <taxon>Ecdysozoa</taxon>
        <taxon>Arthropoda</taxon>
        <taxon>Hexapoda</taxon>
        <taxon>Insecta</taxon>
        <taxon>Pterygota</taxon>
        <taxon>Neoptera</taxon>
        <taxon>Endopterygota</taxon>
        <taxon>Coleoptera</taxon>
        <taxon>Polyphaga</taxon>
        <taxon>Cucujiformia</taxon>
        <taxon>Curculionidae</taxon>
        <taxon>Ceutorhynchinae</taxon>
        <taxon>Ceutorhynchus</taxon>
    </lineage>
</organism>
<keyword evidence="5" id="KW-1133">Transmembrane helix</keyword>
<keyword evidence="7" id="KW-1185">Reference proteome</keyword>
<dbReference type="GO" id="GO:0016020">
    <property type="term" value="C:membrane"/>
    <property type="evidence" value="ECO:0007669"/>
    <property type="project" value="UniProtKB-SubCell"/>
</dbReference>
<reference evidence="6" key="1">
    <citation type="submission" date="2022-01" db="EMBL/GenBank/DDBJ databases">
        <authorList>
            <person name="King R."/>
        </authorList>
    </citation>
    <scope>NUCLEOTIDE SEQUENCE</scope>
</reference>
<dbReference type="EC" id="2.4.1.17" evidence="5"/>